<keyword evidence="3" id="KW-1185">Reference proteome</keyword>
<evidence type="ECO:0000313" key="2">
    <source>
        <dbReference type="EMBL" id="KAE8278717.1"/>
    </source>
</evidence>
<feature type="region of interest" description="Disordered" evidence="1">
    <location>
        <begin position="443"/>
        <end position="463"/>
    </location>
</feature>
<feature type="region of interest" description="Disordered" evidence="1">
    <location>
        <begin position="632"/>
        <end position="778"/>
    </location>
</feature>
<evidence type="ECO:0000256" key="1">
    <source>
        <dbReference type="SAM" id="MobiDB-lite"/>
    </source>
</evidence>
<feature type="compositionally biased region" description="Pro residues" evidence="1">
    <location>
        <begin position="672"/>
        <end position="681"/>
    </location>
</feature>
<feature type="compositionally biased region" description="Low complexity" evidence="1">
    <location>
        <begin position="641"/>
        <end position="658"/>
    </location>
</feature>
<accession>A0A6G0HI43</accession>
<sequence>MGELLEIGKTLFFPNGRSSKGPIEDFEFDIRDYSHNILPSEITVGQLYDQTKLRMIRVYTTSKTVIALSDASDVESTDERTKNERASLEKALQGSIDETVEEDLLDVFVRMGSHCLPPKSNLRATIVKIAHKALLQEQKFIIDCFHSVLHNAVPELKSKDSIIEVYKSKRPTNRKVAQMIKPSCESLTPQEQTALNHLLRYPSILRKVGLAPTTVILYVGQAISFLEFFRSTPPTWELRKLHRDLGRTVLGHQALVKQSKGQKLIAREDLARCQALARAKMPSLLEDIEKAAPHDPRTRYRFFGYLAAYLSAIYGHRTGVLTRMRVKEAIGDDKLGYLINVMELKNPAVPTNPYFFTSLGRGEAKDLVRYFQMAWAEMGLKGAPSIMDNFGRNDSEVRQNLSSFMCHSASTQERFYALHKNLKRAKQIRELFVCLALEEGQDKTAAPPAAGPGEVEGDSKAEKPKKMAAAISTIVKKVKMTKSKDGGICPVCSRSFTMLAKHIRGRHMVTNQQYGSRITIPPGPCPMPGCRMLVLHVAKHLKGHRDITGRRKDEELAKLKRATAIAALARLRATNPQPPMATILDVEDPGEGSSTSQHHACLNPNCRKHCERMEKIIKRLQRRNAALRVNEVEEVEPARPPQQQQQQPPQQQQPSSSSSEEDEQPQQQPPQQQQPPEPATPQQPERTGPSSARRRLPFTPRPPQPSSSSSSSSSSEEEDKPAPPRQQQSRPRGTEKRKLPLSPDAPAESPWKKLGKTKHLSPEEESEEDDKKPKLGKVAQKVHRAMAPYFTGKSRGSKMEHVLALLDAYVEEYGQFIFCPEGTTKMQENAVSKISRAKVFLKYLTLGWSQVTYWTWEFLFNIPLLKCYPAVLRKAGLAPPPSSYMWARPSPLWSILGPRRQAPGSPAVGGGDPGAAEALKDLNRTVLGHQALIKQAKGKRLVAREDLARGHREGGPKGPEERYRFFGYLAAYLSSIYGHRMGVLTRMRVREVREAIGDDTTGYLINVMEHKTVRKFGTAQIFLEAEEYGWCRTWIRLRARAVPTNGFFFSSLGRGAKSIRELFVCLAVADPEQAAAAAGAAAAATEQPREESKGTPRKMLAAINMLAQKVKRKVGLSPSKPKRRPVGPQIRNRGSPGDPEQ</sequence>
<comment type="caution">
    <text evidence="2">The sequence shown here is derived from an EMBL/GenBank/DDBJ whole genome shotgun (WGS) entry which is preliminary data.</text>
</comment>
<dbReference type="EMBL" id="REGW02000024">
    <property type="protein sequence ID" value="KAE8278717.1"/>
    <property type="molecule type" value="Genomic_DNA"/>
</dbReference>
<proteinExistence type="predicted"/>
<feature type="region of interest" description="Disordered" evidence="1">
    <location>
        <begin position="1110"/>
        <end position="1141"/>
    </location>
</feature>
<reference evidence="2 3" key="1">
    <citation type="submission" date="2019-07" db="EMBL/GenBank/DDBJ databases">
        <title>Chromosome genome assembly for large yellow croaker.</title>
        <authorList>
            <person name="Xiao S."/>
        </authorList>
    </citation>
    <scope>NUCLEOTIDE SEQUENCE [LARGE SCALE GENOMIC DNA]</scope>
    <source>
        <strain evidence="2">JMULYC20181020</strain>
        <tissue evidence="2">Muscle</tissue>
    </source>
</reference>
<name>A0A6G0HI43_LARCR</name>
<evidence type="ECO:0000313" key="3">
    <source>
        <dbReference type="Proteomes" id="UP000424527"/>
    </source>
</evidence>
<protein>
    <submittedName>
        <fullName evidence="2">Uncharacterized protein</fullName>
    </submittedName>
</protein>
<dbReference type="Proteomes" id="UP000424527">
    <property type="component" value="Unassembled WGS sequence"/>
</dbReference>
<gene>
    <name evidence="2" type="ORF">D5F01_LYC23636</name>
</gene>
<dbReference type="AlphaFoldDB" id="A0A6G0HI43"/>
<organism evidence="2 3">
    <name type="scientific">Larimichthys crocea</name>
    <name type="common">Large yellow croaker</name>
    <name type="synonym">Pseudosciaena crocea</name>
    <dbReference type="NCBI Taxonomy" id="215358"/>
    <lineage>
        <taxon>Eukaryota</taxon>
        <taxon>Metazoa</taxon>
        <taxon>Chordata</taxon>
        <taxon>Craniata</taxon>
        <taxon>Vertebrata</taxon>
        <taxon>Euteleostomi</taxon>
        <taxon>Actinopterygii</taxon>
        <taxon>Neopterygii</taxon>
        <taxon>Teleostei</taxon>
        <taxon>Neoteleostei</taxon>
        <taxon>Acanthomorphata</taxon>
        <taxon>Eupercaria</taxon>
        <taxon>Sciaenidae</taxon>
        <taxon>Larimichthys</taxon>
    </lineage>
</organism>
<feature type="compositionally biased region" description="Basic residues" evidence="1">
    <location>
        <begin position="1110"/>
        <end position="1125"/>
    </location>
</feature>